<reference evidence="1" key="1">
    <citation type="submission" date="2020-05" db="EMBL/GenBank/DDBJ databases">
        <title>Large-scale comparative analyses of tick genomes elucidate their genetic diversity and vector capacities.</title>
        <authorList>
            <person name="Jia N."/>
            <person name="Wang J."/>
            <person name="Shi W."/>
            <person name="Du L."/>
            <person name="Sun Y."/>
            <person name="Zhan W."/>
            <person name="Jiang J."/>
            <person name="Wang Q."/>
            <person name="Zhang B."/>
            <person name="Ji P."/>
            <person name="Sakyi L.B."/>
            <person name="Cui X."/>
            <person name="Yuan T."/>
            <person name="Jiang B."/>
            <person name="Yang W."/>
            <person name="Lam T.T.-Y."/>
            <person name="Chang Q."/>
            <person name="Ding S."/>
            <person name="Wang X."/>
            <person name="Zhu J."/>
            <person name="Ruan X."/>
            <person name="Zhao L."/>
            <person name="Wei J."/>
            <person name="Que T."/>
            <person name="Du C."/>
            <person name="Cheng J."/>
            <person name="Dai P."/>
            <person name="Han X."/>
            <person name="Huang E."/>
            <person name="Gao Y."/>
            <person name="Liu J."/>
            <person name="Shao H."/>
            <person name="Ye R."/>
            <person name="Li L."/>
            <person name="Wei W."/>
            <person name="Wang X."/>
            <person name="Wang C."/>
            <person name="Yang T."/>
            <person name="Huo Q."/>
            <person name="Li W."/>
            <person name="Guo W."/>
            <person name="Chen H."/>
            <person name="Zhou L."/>
            <person name="Ni X."/>
            <person name="Tian J."/>
            <person name="Zhou Y."/>
            <person name="Sheng Y."/>
            <person name="Liu T."/>
            <person name="Pan Y."/>
            <person name="Xia L."/>
            <person name="Li J."/>
            <person name="Zhao F."/>
            <person name="Cao W."/>
        </authorList>
    </citation>
    <scope>NUCLEOTIDE SEQUENCE</scope>
    <source>
        <strain evidence="1">Dsil-2018</strain>
    </source>
</reference>
<keyword evidence="2" id="KW-1185">Reference proteome</keyword>
<comment type="caution">
    <text evidence="1">The sequence shown here is derived from an EMBL/GenBank/DDBJ whole genome shotgun (WGS) entry which is preliminary data.</text>
</comment>
<evidence type="ECO:0000313" key="1">
    <source>
        <dbReference type="EMBL" id="KAH7975235.1"/>
    </source>
</evidence>
<gene>
    <name evidence="1" type="ORF">HPB49_025297</name>
</gene>
<dbReference type="EMBL" id="CM023479">
    <property type="protein sequence ID" value="KAH7975235.1"/>
    <property type="molecule type" value="Genomic_DNA"/>
</dbReference>
<proteinExistence type="predicted"/>
<sequence>MESAIHSLDSTRLLLMAESLRVKLKSRGLDLQAPCSDTLGKTKCWLRWHLPALNDVLWKVFMQVVEHAPGVFTLSSFRGADVDTVRTDASLLDGALLVYRLLENHGCIKRLVLGVTAVPLWHFPSLLGRALEASRGLVEVAGHPVDKTVPWRETCQCRVLARALGKLSPGFNCLDVTSLKLDHVAAEYIADGITKSNLRRLHLCNEMSPSVTRKLLSAVSSCQSLTSLEFSGFGEFSRSSAVALAAALKRNRTLRRLLVKFMEGDAVGIILASMKHNKTLQELSLDYPMDISRSTLWDGLQALRANRVLKRFELTHAYFPSSCAMVIAEVMRDNNALEELSLSGNRFGDLGALALAKTLEESSSLRRLDISKCRLTVGVVSRFVEAVSQNSAIECVRLGHVDIPEEWTPTLPLTEDVFSRLQVSWNSRALERWAACLRHEDHRSTRQSLCWTKAANCSHILQSFSAPRVSSASLVELVIECPRSVGADCTEAVVSFLETTRSLKKLIVRPFQCDYVFSTAVIEGLARNKTVCEAEFHQTLRAHLDIKAVEALLLANRTLHRLKFRDESLPSKAPILLARALEDNFVFLTLEFDHHYTRNDMYPVVSALNRNRSLLNRAVESVLDAARDEQSARALRLLSATESLLDAVTNVSGKSREECRCLVLEAVRHLNSQPSELIVTSGLHDVEEDGDRASGLLCVNSPCI</sequence>
<dbReference type="Proteomes" id="UP000821865">
    <property type="component" value="Chromosome 10"/>
</dbReference>
<organism evidence="1 2">
    <name type="scientific">Dermacentor silvarum</name>
    <name type="common">Tick</name>
    <dbReference type="NCBI Taxonomy" id="543639"/>
    <lineage>
        <taxon>Eukaryota</taxon>
        <taxon>Metazoa</taxon>
        <taxon>Ecdysozoa</taxon>
        <taxon>Arthropoda</taxon>
        <taxon>Chelicerata</taxon>
        <taxon>Arachnida</taxon>
        <taxon>Acari</taxon>
        <taxon>Parasitiformes</taxon>
        <taxon>Ixodida</taxon>
        <taxon>Ixodoidea</taxon>
        <taxon>Ixodidae</taxon>
        <taxon>Rhipicephalinae</taxon>
        <taxon>Dermacentor</taxon>
    </lineage>
</organism>
<name>A0ACB8DRU4_DERSI</name>
<accession>A0ACB8DRU4</accession>
<protein>
    <submittedName>
        <fullName evidence="1">Uncharacterized protein</fullName>
    </submittedName>
</protein>
<evidence type="ECO:0000313" key="2">
    <source>
        <dbReference type="Proteomes" id="UP000821865"/>
    </source>
</evidence>